<dbReference type="GO" id="GO:0005886">
    <property type="term" value="C:plasma membrane"/>
    <property type="evidence" value="ECO:0007669"/>
    <property type="project" value="TreeGrafter"/>
</dbReference>
<dbReference type="NCBIfam" id="TIGR00254">
    <property type="entry name" value="GGDEF"/>
    <property type="match status" value="1"/>
</dbReference>
<evidence type="ECO:0000256" key="1">
    <source>
        <dbReference type="ARBA" id="ARBA00012528"/>
    </source>
</evidence>
<evidence type="ECO:0000259" key="3">
    <source>
        <dbReference type="PROSITE" id="PS50887"/>
    </source>
</evidence>
<dbReference type="PROSITE" id="PS50887">
    <property type="entry name" value="GGDEF"/>
    <property type="match status" value="1"/>
</dbReference>
<dbReference type="PANTHER" id="PTHR45138:SF9">
    <property type="entry name" value="DIGUANYLATE CYCLASE DGCM-RELATED"/>
    <property type="match status" value="1"/>
</dbReference>
<accession>A0A285PHE2</accession>
<keyword evidence="5" id="KW-1185">Reference proteome</keyword>
<dbReference type="InterPro" id="IPR029787">
    <property type="entry name" value="Nucleotide_cyclase"/>
</dbReference>
<dbReference type="InterPro" id="IPR000160">
    <property type="entry name" value="GGDEF_dom"/>
</dbReference>
<sequence length="406" mass="45763">MDTALSYAYFDHLTDAVMILASDRRLVYLNQSASDIPREDLSAIFEAAEKQNICELTLSTRSWLLYSYPQDDTIIIICKAELGLDQRVQRVKAEFSCQVQNGVEAPEAAARLLYRELGWKWIAVAHYLDDERFEIDAFLEEGALYGPIILDIADTPCEVVRDAQNFVYLNNVGKRFKAAGELGAQNYAGLVYRAPCGKEIGHIYMLHDSEDVDISATSSIMGVLCTELGIFLELENAKQELVTSREMSLTDPLTGIGNRRSFDADFPMRLEDIKQSDGDCAIVFLDLDGFKMLNDKHGHEVGDRALIRIAEKASELCSSDCKIYRYGGDEFVILSSRPARWRGKMLNDMRSMLQDHLIHAGFDCLGVSLGAATYREAGGDKEQMLRLADERMYEDKRQRKEAEQVV</sequence>
<protein>
    <recommendedName>
        <fullName evidence="1">diguanylate cyclase</fullName>
        <ecNumber evidence="1">2.7.7.65</ecNumber>
    </recommendedName>
</protein>
<evidence type="ECO:0000256" key="2">
    <source>
        <dbReference type="ARBA" id="ARBA00034247"/>
    </source>
</evidence>
<organism evidence="4 5">
    <name type="scientific">Cohaesibacter gelatinilyticus</name>
    <dbReference type="NCBI Taxonomy" id="372072"/>
    <lineage>
        <taxon>Bacteria</taxon>
        <taxon>Pseudomonadati</taxon>
        <taxon>Pseudomonadota</taxon>
        <taxon>Alphaproteobacteria</taxon>
        <taxon>Hyphomicrobiales</taxon>
        <taxon>Cohaesibacteraceae</taxon>
    </lineage>
</organism>
<dbReference type="CDD" id="cd01949">
    <property type="entry name" value="GGDEF"/>
    <property type="match status" value="1"/>
</dbReference>
<comment type="catalytic activity">
    <reaction evidence="2">
        <text>2 GTP = 3',3'-c-di-GMP + 2 diphosphate</text>
        <dbReference type="Rhea" id="RHEA:24898"/>
        <dbReference type="ChEBI" id="CHEBI:33019"/>
        <dbReference type="ChEBI" id="CHEBI:37565"/>
        <dbReference type="ChEBI" id="CHEBI:58805"/>
        <dbReference type="EC" id="2.7.7.65"/>
    </reaction>
</comment>
<dbReference type="EC" id="2.7.7.65" evidence="1"/>
<dbReference type="EMBL" id="OBEL01000007">
    <property type="protein sequence ID" value="SNZ21135.1"/>
    <property type="molecule type" value="Genomic_DNA"/>
</dbReference>
<dbReference type="Proteomes" id="UP000219439">
    <property type="component" value="Unassembled WGS sequence"/>
</dbReference>
<dbReference type="InterPro" id="IPR043128">
    <property type="entry name" value="Rev_trsase/Diguanyl_cyclase"/>
</dbReference>
<dbReference type="AlphaFoldDB" id="A0A285PHE2"/>
<dbReference type="SUPFAM" id="SSF55073">
    <property type="entry name" value="Nucleotide cyclase"/>
    <property type="match status" value="1"/>
</dbReference>
<proteinExistence type="predicted"/>
<dbReference type="Gene3D" id="3.30.70.270">
    <property type="match status" value="1"/>
</dbReference>
<name>A0A285PHE2_9HYPH</name>
<dbReference type="GO" id="GO:0043709">
    <property type="term" value="P:cell adhesion involved in single-species biofilm formation"/>
    <property type="evidence" value="ECO:0007669"/>
    <property type="project" value="TreeGrafter"/>
</dbReference>
<reference evidence="4 5" key="1">
    <citation type="submission" date="2017-09" db="EMBL/GenBank/DDBJ databases">
        <authorList>
            <person name="Ehlers B."/>
            <person name="Leendertz F.H."/>
        </authorList>
    </citation>
    <scope>NUCLEOTIDE SEQUENCE [LARGE SCALE GENOMIC DNA]</scope>
    <source>
        <strain evidence="4 5">DSM 18289</strain>
    </source>
</reference>
<feature type="domain" description="GGDEF" evidence="3">
    <location>
        <begin position="278"/>
        <end position="406"/>
    </location>
</feature>
<dbReference type="SMART" id="SM00267">
    <property type="entry name" value="GGDEF"/>
    <property type="match status" value="1"/>
</dbReference>
<gene>
    <name evidence="4" type="ORF">SAMN06265368_4252</name>
</gene>
<dbReference type="GO" id="GO:0052621">
    <property type="term" value="F:diguanylate cyclase activity"/>
    <property type="evidence" value="ECO:0007669"/>
    <property type="project" value="UniProtKB-EC"/>
</dbReference>
<dbReference type="GO" id="GO:1902201">
    <property type="term" value="P:negative regulation of bacterial-type flagellum-dependent cell motility"/>
    <property type="evidence" value="ECO:0007669"/>
    <property type="project" value="TreeGrafter"/>
</dbReference>
<evidence type="ECO:0000313" key="5">
    <source>
        <dbReference type="Proteomes" id="UP000219439"/>
    </source>
</evidence>
<evidence type="ECO:0000313" key="4">
    <source>
        <dbReference type="EMBL" id="SNZ21135.1"/>
    </source>
</evidence>
<dbReference type="Pfam" id="PF00990">
    <property type="entry name" value="GGDEF"/>
    <property type="match status" value="1"/>
</dbReference>
<dbReference type="PANTHER" id="PTHR45138">
    <property type="entry name" value="REGULATORY COMPONENTS OF SENSORY TRANSDUCTION SYSTEM"/>
    <property type="match status" value="1"/>
</dbReference>
<dbReference type="InterPro" id="IPR050469">
    <property type="entry name" value="Diguanylate_Cyclase"/>
</dbReference>